<organism evidence="2 3">
    <name type="scientific">Thermotoga neapolitana (strain ATCC 49049 / DSM 4359 / NBRC 107923 / NS-E)</name>
    <dbReference type="NCBI Taxonomy" id="309803"/>
    <lineage>
        <taxon>Bacteria</taxon>
        <taxon>Thermotogati</taxon>
        <taxon>Thermotogota</taxon>
        <taxon>Thermotogae</taxon>
        <taxon>Thermotogales</taxon>
        <taxon>Thermotogaceae</taxon>
        <taxon>Thermotoga</taxon>
    </lineage>
</organism>
<proteinExistence type="predicted"/>
<protein>
    <submittedName>
        <fullName evidence="2">Diguanylate cyclase</fullName>
    </submittedName>
</protein>
<dbReference type="InterPro" id="IPR038367">
    <property type="entry name" value="PelD_GGDEF_sf"/>
</dbReference>
<reference evidence="2 3" key="1">
    <citation type="journal article" date="2009" name="Biosci. Biotechnol. Biochem.">
        <title>WeGAS: a web-based microbial genome annotation system.</title>
        <authorList>
            <person name="Lee D."/>
            <person name="Seo H."/>
            <person name="Park C."/>
            <person name="Park K."/>
        </authorList>
    </citation>
    <scope>NUCLEOTIDE SEQUENCE [LARGE SCALE GENOMIC DNA]</scope>
    <source>
        <strain evidence="3">ATCC 49049 / DSM 4359 / NBRC 107923 / NS-E</strain>
    </source>
</reference>
<accession>B9KBI2</accession>
<dbReference type="InterPro" id="IPR029787">
    <property type="entry name" value="Nucleotide_cyclase"/>
</dbReference>
<evidence type="ECO:0000259" key="1">
    <source>
        <dbReference type="PROSITE" id="PS50887"/>
    </source>
</evidence>
<feature type="domain" description="GGDEF" evidence="1">
    <location>
        <begin position="107"/>
        <end position="209"/>
    </location>
</feature>
<dbReference type="STRING" id="309803.CTN_0202"/>
<dbReference type="SUPFAM" id="SSF55073">
    <property type="entry name" value="Nucleotide cyclase"/>
    <property type="match status" value="1"/>
</dbReference>
<dbReference type="KEGG" id="tna:CTN_0202"/>
<evidence type="ECO:0000313" key="3">
    <source>
        <dbReference type="Proteomes" id="UP000000445"/>
    </source>
</evidence>
<dbReference type="PROSITE" id="PS50887">
    <property type="entry name" value="GGDEF"/>
    <property type="match status" value="1"/>
</dbReference>
<sequence length="209" mass="24866">MKVRIDLEDETLRERLEKIVQEAGFLINETADLIITDRPEDGGKQKVLIARSLPEDIPEDVLDVIDPGLPDFLLRRRFEMIKTYLKFPRGILSYLEEEFEKARRYDFPLSVIYLFFEDEKTAERVYESIREVLRSSDRIDFVRKNELMIVLPGTTKEGVERLLKRLKRKLLRLDWTKQTFFEYGTAQVEDWMETVEDLLASLEISMRRL</sequence>
<dbReference type="HOGENOM" id="CLU_1314883_0_0_0"/>
<evidence type="ECO:0000313" key="2">
    <source>
        <dbReference type="EMBL" id="ACM22378.1"/>
    </source>
</evidence>
<dbReference type="Gene3D" id="3.30.70.2880">
    <property type="match status" value="1"/>
</dbReference>
<keyword evidence="3" id="KW-1185">Reference proteome</keyword>
<gene>
    <name evidence="2" type="ordered locus">CTN_0202</name>
</gene>
<dbReference type="Proteomes" id="UP000000445">
    <property type="component" value="Chromosome"/>
</dbReference>
<name>B9KBI2_THENN</name>
<dbReference type="InterPro" id="IPR000160">
    <property type="entry name" value="GGDEF_dom"/>
</dbReference>
<dbReference type="AlphaFoldDB" id="B9KBI2"/>
<dbReference type="RefSeq" id="WP_012645088.1">
    <property type="nucleotide sequence ID" value="NC_011978.1"/>
</dbReference>
<dbReference type="EMBL" id="CP000916">
    <property type="protein sequence ID" value="ACM22378.1"/>
    <property type="molecule type" value="Genomic_DNA"/>
</dbReference>